<sequence length="345" mass="38311">MRHYPLFVAAPFVALLAGCGPDTGNSAFNPATDVELPFTTFILENTETVDNLQHTRFDDFYRGIQPLDSDDADAAEVVGQLRGLVHSLMGAAPDDSGQGYDRVRNPLDLMNQVIAANVVPNFDEGRSYISDRIDEGKHATYNTRSNGAMIRFVDGSVLQEPLPVREWRYQTLAWTYTPYDEDGNAGYEKVSRVIQHIARQDDSADEDDLPQLVSFLAGTQFDANNFVTNGYNQPEMATVSFATRTLGSLELRQEFIGEKTDTLFISDTDSPWFTINGTTPDCVRAELDYPMQVLRLYTSTGESATIDHDNDPETPKEDNPAHCDIMKDIGDETLSFATVAVPARQ</sequence>
<protein>
    <recommendedName>
        <fullName evidence="3">Lipoprotein</fullName>
    </recommendedName>
</protein>
<dbReference type="EMBL" id="JAWIIJ010000008">
    <property type="protein sequence ID" value="MDV2079511.1"/>
    <property type="molecule type" value="Genomic_DNA"/>
</dbReference>
<dbReference type="Proteomes" id="UP001269819">
    <property type="component" value="Unassembled WGS sequence"/>
</dbReference>
<organism evidence="1 2">
    <name type="scientific">Marinobacter xestospongiae</name>
    <dbReference type="NCBI Taxonomy" id="994319"/>
    <lineage>
        <taxon>Bacteria</taxon>
        <taxon>Pseudomonadati</taxon>
        <taxon>Pseudomonadota</taxon>
        <taxon>Gammaproteobacteria</taxon>
        <taxon>Pseudomonadales</taxon>
        <taxon>Marinobacteraceae</taxon>
        <taxon>Marinobacter</taxon>
    </lineage>
</organism>
<dbReference type="PROSITE" id="PS51257">
    <property type="entry name" value="PROKAR_LIPOPROTEIN"/>
    <property type="match status" value="1"/>
</dbReference>
<evidence type="ECO:0000313" key="1">
    <source>
        <dbReference type="EMBL" id="MDV2079511.1"/>
    </source>
</evidence>
<comment type="caution">
    <text evidence="1">The sequence shown here is derived from an EMBL/GenBank/DDBJ whole genome shotgun (WGS) entry which is preliminary data.</text>
</comment>
<proteinExistence type="predicted"/>
<evidence type="ECO:0008006" key="3">
    <source>
        <dbReference type="Google" id="ProtNLM"/>
    </source>
</evidence>
<reference evidence="1 2" key="1">
    <citation type="submission" date="2023-10" db="EMBL/GenBank/DDBJ databases">
        <title>Characteristics and mechanism of a salt-tolerant marine origin heterotrophic nitrifying- aerobic denitrifying bacteria Marinobacter xestospongiae HN1.</title>
        <authorList>
            <person name="Qi R."/>
        </authorList>
    </citation>
    <scope>NUCLEOTIDE SEQUENCE [LARGE SCALE GENOMIC DNA]</scope>
    <source>
        <strain evidence="1 2">HN1</strain>
    </source>
</reference>
<keyword evidence="2" id="KW-1185">Reference proteome</keyword>
<evidence type="ECO:0000313" key="2">
    <source>
        <dbReference type="Proteomes" id="UP001269819"/>
    </source>
</evidence>
<accession>A0ABU3VZ28</accession>
<gene>
    <name evidence="1" type="ORF">RYS15_12530</name>
</gene>
<name>A0ABU3VZ28_9GAMM</name>
<dbReference type="RefSeq" id="WP_316974052.1">
    <property type="nucleotide sequence ID" value="NZ_JAWIIJ010000008.1"/>
</dbReference>